<dbReference type="RefSeq" id="WP_153861207.1">
    <property type="nucleotide sequence ID" value="NZ_WJQR01000001.1"/>
</dbReference>
<reference evidence="1 2" key="1">
    <citation type="submission" date="2019-11" db="EMBL/GenBank/DDBJ databases">
        <title>Characterisation of Fundicoccus ignavus gen. nov. sp. nov., a novel genus of the family Aerococcaceae isolated from bulk tank milk.</title>
        <authorList>
            <person name="Siebert A."/>
            <person name="Huptas C."/>
            <person name="Wenning M."/>
            <person name="Scherer S."/>
            <person name="Doll E.V."/>
        </authorList>
    </citation>
    <scope>NUCLEOTIDE SEQUENCE [LARGE SCALE GENOMIC DNA]</scope>
    <source>
        <strain evidence="1 2">DSM 109653</strain>
    </source>
</reference>
<organism evidence="1 2">
    <name type="scientific">Fundicoccus ignavus</name>
    <dbReference type="NCBI Taxonomy" id="2664442"/>
    <lineage>
        <taxon>Bacteria</taxon>
        <taxon>Bacillati</taxon>
        <taxon>Bacillota</taxon>
        <taxon>Bacilli</taxon>
        <taxon>Lactobacillales</taxon>
        <taxon>Aerococcaceae</taxon>
        <taxon>Fundicoccus</taxon>
    </lineage>
</organism>
<comment type="caution">
    <text evidence="1">The sequence shown here is derived from an EMBL/GenBank/DDBJ whole genome shotgun (WGS) entry which is preliminary data.</text>
</comment>
<protein>
    <recommendedName>
        <fullName evidence="3">Helix-turn-helix domain-containing protein</fullName>
    </recommendedName>
</protein>
<gene>
    <name evidence="1" type="ORF">GIY11_01550</name>
</gene>
<dbReference type="EMBL" id="WJQR01000001">
    <property type="protein sequence ID" value="MRI80718.1"/>
    <property type="molecule type" value="Genomic_DNA"/>
</dbReference>
<dbReference type="Proteomes" id="UP000469870">
    <property type="component" value="Unassembled WGS sequence"/>
</dbReference>
<evidence type="ECO:0008006" key="3">
    <source>
        <dbReference type="Google" id="ProtNLM"/>
    </source>
</evidence>
<proteinExistence type="predicted"/>
<name>A0A844BKP7_9LACT</name>
<evidence type="ECO:0000313" key="1">
    <source>
        <dbReference type="EMBL" id="MRI80718.1"/>
    </source>
</evidence>
<sequence>MSVIPELSKDFISQLEKAIILSHKEYLTIPEALIWFNISRPTLNSWFSLGLSTYRIQSKNYVRKSECEAFIEKNKI</sequence>
<accession>A0A844BKP7</accession>
<dbReference type="AlphaFoldDB" id="A0A844BKP7"/>
<evidence type="ECO:0000313" key="2">
    <source>
        <dbReference type="Proteomes" id="UP000469870"/>
    </source>
</evidence>